<dbReference type="InterPro" id="IPR013083">
    <property type="entry name" value="Znf_RING/FYVE/PHD"/>
</dbReference>
<dbReference type="OMA" id="YNENIYQ"/>
<gene>
    <name evidence="2" type="primary">Contig2027.g2190</name>
    <name evidence="2" type="ORF">STYLEM_6448</name>
</gene>
<feature type="compositionally biased region" description="Low complexity" evidence="1">
    <location>
        <begin position="319"/>
        <end position="330"/>
    </location>
</feature>
<dbReference type="AlphaFoldDB" id="A0A078A5H4"/>
<dbReference type="InParanoid" id="A0A078A5H4"/>
<proteinExistence type="predicted"/>
<dbReference type="Gene3D" id="3.30.40.10">
    <property type="entry name" value="Zinc/RING finger domain, C3HC4 (zinc finger)"/>
    <property type="match status" value="1"/>
</dbReference>
<keyword evidence="3" id="KW-1185">Reference proteome</keyword>
<dbReference type="Proteomes" id="UP000039865">
    <property type="component" value="Unassembled WGS sequence"/>
</dbReference>
<name>A0A078A5H4_STYLE</name>
<evidence type="ECO:0000313" key="3">
    <source>
        <dbReference type="Proteomes" id="UP000039865"/>
    </source>
</evidence>
<reference evidence="2 3" key="1">
    <citation type="submission" date="2014-06" db="EMBL/GenBank/DDBJ databases">
        <authorList>
            <person name="Swart Estienne"/>
        </authorList>
    </citation>
    <scope>NUCLEOTIDE SEQUENCE [LARGE SCALE GENOMIC DNA]</scope>
    <source>
        <strain evidence="2 3">130c</strain>
    </source>
</reference>
<feature type="compositionally biased region" description="Polar residues" evidence="1">
    <location>
        <begin position="173"/>
        <end position="191"/>
    </location>
</feature>
<sequence length="378" mass="43592">MIQLKYLAGCIETWSQNQARQPNCPFCRQGFKKNQISKDLLAFNLICEFEIFCSNRGCNWKGPLGDIKVHMPNCTFQDGKLPTWYISYLKQSEKDFLKEEQEEELLDDNIKQLINQNVPKQTLAERLFHNENGNQLRSKINVIFIYKSEVMGVTEDKEQPNQNKQIAEEVKNEQQSSVSDSLNESLLSSASGRGRGRNRGGAGRGRGRGRGRGIQQDILASLNHSNSMPAPQSHRQVTKLPESRFANDNEDNLMDFLRHARSFINANDEENSQELDVEQLIQQQQQILMQFESEKQEVGQMIQSNQGNSVQTMNEERQQQQQPDQNENVNSLNQSNLSDEQRQNQNNQQQRQSKKRKLNDFLQDGQDQLEFVNLKQGN</sequence>
<feature type="region of interest" description="Disordered" evidence="1">
    <location>
        <begin position="155"/>
        <end position="212"/>
    </location>
</feature>
<dbReference type="EMBL" id="CCKQ01006198">
    <property type="protein sequence ID" value="CDW77485.1"/>
    <property type="molecule type" value="Genomic_DNA"/>
</dbReference>
<evidence type="ECO:0000313" key="2">
    <source>
        <dbReference type="EMBL" id="CDW77485.1"/>
    </source>
</evidence>
<organism evidence="2 3">
    <name type="scientific">Stylonychia lemnae</name>
    <name type="common">Ciliate</name>
    <dbReference type="NCBI Taxonomy" id="5949"/>
    <lineage>
        <taxon>Eukaryota</taxon>
        <taxon>Sar</taxon>
        <taxon>Alveolata</taxon>
        <taxon>Ciliophora</taxon>
        <taxon>Intramacronucleata</taxon>
        <taxon>Spirotrichea</taxon>
        <taxon>Stichotrichia</taxon>
        <taxon>Sporadotrichida</taxon>
        <taxon>Oxytrichidae</taxon>
        <taxon>Stylonychinae</taxon>
        <taxon>Stylonychia</taxon>
    </lineage>
</organism>
<accession>A0A078A5H4</accession>
<protein>
    <submittedName>
        <fullName evidence="2">Uncharacterized protein</fullName>
    </submittedName>
</protein>
<evidence type="ECO:0000256" key="1">
    <source>
        <dbReference type="SAM" id="MobiDB-lite"/>
    </source>
</evidence>
<feature type="region of interest" description="Disordered" evidence="1">
    <location>
        <begin position="307"/>
        <end position="358"/>
    </location>
</feature>